<name>A0ABM8DRN9_9BACT</name>
<evidence type="ECO:0000313" key="2">
    <source>
        <dbReference type="Proteomes" id="UP001242010"/>
    </source>
</evidence>
<gene>
    <name evidence="1" type="ORF">GETHOR_18010</name>
</gene>
<accession>A0ABM8DRN9</accession>
<dbReference type="EMBL" id="AP027079">
    <property type="protein sequence ID" value="BDU69700.1"/>
    <property type="molecule type" value="Genomic_DNA"/>
</dbReference>
<sequence>MNTITDPIRSSLEWKEPQAAEPRYELWAGEDLLATLSFGSPCRTLGTVETQEGRWTFQQAGFLRPSILVREEESDLDLAVFRPGLLGHGRLRFTNGVVFQWRHEGLGSATWSFRGDGGEVLVALKLRDDGEEGPGPHRVQAEVEVTPAGHFSPRVPLLAALGWYLILLHRQEEPPSDGPIESVY</sequence>
<evidence type="ECO:0000313" key="1">
    <source>
        <dbReference type="EMBL" id="BDU69700.1"/>
    </source>
</evidence>
<keyword evidence="2" id="KW-1185">Reference proteome</keyword>
<protein>
    <submittedName>
        <fullName evidence="1">Uncharacterized protein</fullName>
    </submittedName>
</protein>
<organism evidence="1 2">
    <name type="scientific">Geothrix oryzae</name>
    <dbReference type="NCBI Taxonomy" id="2927975"/>
    <lineage>
        <taxon>Bacteria</taxon>
        <taxon>Pseudomonadati</taxon>
        <taxon>Acidobacteriota</taxon>
        <taxon>Holophagae</taxon>
        <taxon>Holophagales</taxon>
        <taxon>Holophagaceae</taxon>
        <taxon>Geothrix</taxon>
    </lineage>
</organism>
<dbReference type="RefSeq" id="WP_286353425.1">
    <property type="nucleotide sequence ID" value="NZ_AP027079.1"/>
</dbReference>
<dbReference type="Proteomes" id="UP001242010">
    <property type="component" value="Chromosome"/>
</dbReference>
<reference evidence="2" key="1">
    <citation type="journal article" date="2023" name="Int. J. Syst. Evol. Microbiol.">
        <title>Mesoterricola silvestris gen. nov., sp. nov., Mesoterricola sediminis sp. nov., Geothrix oryzae sp. nov., Geothrix edaphica sp. nov., Geothrix rubra sp. nov., and Geothrix limicola sp. nov., six novel members of Acidobacteriota isolated from soils.</title>
        <authorList>
            <person name="Itoh H."/>
            <person name="Sugisawa Y."/>
            <person name="Mise K."/>
            <person name="Xu Z."/>
            <person name="Kuniyasu M."/>
            <person name="Ushijima N."/>
            <person name="Kawano K."/>
            <person name="Kobayashi E."/>
            <person name="Shiratori Y."/>
            <person name="Masuda Y."/>
            <person name="Senoo K."/>
        </authorList>
    </citation>
    <scope>NUCLEOTIDE SEQUENCE [LARGE SCALE GENOMIC DNA]</scope>
    <source>
        <strain evidence="2">Red222</strain>
    </source>
</reference>
<proteinExistence type="predicted"/>